<gene>
    <name evidence="2" type="ORF">E3O44_09780</name>
</gene>
<dbReference type="RefSeq" id="WP_134534543.1">
    <property type="nucleotide sequence ID" value="NZ_SOFG01000011.1"/>
</dbReference>
<accession>A0ABY2IFK4</accession>
<proteinExistence type="predicted"/>
<evidence type="ECO:0008006" key="4">
    <source>
        <dbReference type="Google" id="ProtNLM"/>
    </source>
</evidence>
<dbReference type="Gene3D" id="3.40.190.170">
    <property type="entry name" value="Bacterial extracellular solute-binding protein, family 7"/>
    <property type="match status" value="1"/>
</dbReference>
<keyword evidence="1" id="KW-0732">Signal</keyword>
<comment type="caution">
    <text evidence="2">The sequence shown here is derived from an EMBL/GenBank/DDBJ whole genome shotgun (WGS) entry which is preliminary data.</text>
</comment>
<protein>
    <recommendedName>
        <fullName evidence="4">ABC transporter substrate-binding protein</fullName>
    </recommendedName>
</protein>
<organism evidence="2 3">
    <name type="scientific">Cryobacterium algoricola</name>
    <dbReference type="NCBI Taxonomy" id="1259183"/>
    <lineage>
        <taxon>Bacteria</taxon>
        <taxon>Bacillati</taxon>
        <taxon>Actinomycetota</taxon>
        <taxon>Actinomycetes</taxon>
        <taxon>Micrococcales</taxon>
        <taxon>Microbacteriaceae</taxon>
        <taxon>Cryobacterium</taxon>
    </lineage>
</organism>
<feature type="signal peptide" evidence="1">
    <location>
        <begin position="1"/>
        <end position="22"/>
    </location>
</feature>
<sequence length="353" mass="36502">MPVALACLVLAGCSAPVPTATSAPVQLTFASYSGISDDQQAFIDDLEKLTDNSVTLRVIENWTPHDDGVESISDEVTLTKAVAHGDVDLMFTSNRAFSALGIDGFRSLEAPMLITSRAAEKAIVGGALGQRIRDSVGPSGLTGLAVLPGLLRYPLTADAPLVDPTGWAGKRIVFAHEPAEESVQARTIAALGGSPASVGLHVIDDINADVVQGGTDSINDLAEGGATPQGPFMTSNVVLWPNLRVVIANTAMMSRLSLAQRSAVEAAGRDAFDAAMAADPAVGLGEAACAAAARFGTATPDQLAALRAAVQPVYDWLSADPAEAATLTDLERIVRDHPDADVIDVPEGCAWTP</sequence>
<evidence type="ECO:0000313" key="2">
    <source>
        <dbReference type="EMBL" id="TFB87388.1"/>
    </source>
</evidence>
<keyword evidence="3" id="KW-1185">Reference proteome</keyword>
<reference evidence="2 3" key="1">
    <citation type="submission" date="2019-03" db="EMBL/GenBank/DDBJ databases">
        <title>Genomics of glacier-inhabiting Cryobacterium strains.</title>
        <authorList>
            <person name="Liu Q."/>
            <person name="Xin Y.-H."/>
        </authorList>
    </citation>
    <scope>NUCLEOTIDE SEQUENCE [LARGE SCALE GENOMIC DNA]</scope>
    <source>
        <strain evidence="2 3">MDB2-B</strain>
    </source>
</reference>
<name>A0ABY2IFK4_9MICO</name>
<evidence type="ECO:0000256" key="1">
    <source>
        <dbReference type="SAM" id="SignalP"/>
    </source>
</evidence>
<feature type="chain" id="PRO_5046131713" description="ABC transporter substrate-binding protein" evidence="1">
    <location>
        <begin position="23"/>
        <end position="353"/>
    </location>
</feature>
<dbReference type="EMBL" id="SOFG01000011">
    <property type="protein sequence ID" value="TFB87388.1"/>
    <property type="molecule type" value="Genomic_DNA"/>
</dbReference>
<dbReference type="Proteomes" id="UP000297608">
    <property type="component" value="Unassembled WGS sequence"/>
</dbReference>
<evidence type="ECO:0000313" key="3">
    <source>
        <dbReference type="Proteomes" id="UP000297608"/>
    </source>
</evidence>
<dbReference type="InterPro" id="IPR038404">
    <property type="entry name" value="TRAP_DctP_sf"/>
</dbReference>